<dbReference type="EMBL" id="JH688310">
    <property type="protein sequence ID" value="EJD33306.1"/>
    <property type="molecule type" value="Genomic_DNA"/>
</dbReference>
<evidence type="ECO:0000259" key="1">
    <source>
        <dbReference type="PROSITE" id="PS51391"/>
    </source>
</evidence>
<dbReference type="InterPro" id="IPR006569">
    <property type="entry name" value="CID_dom"/>
</dbReference>
<evidence type="ECO:0000313" key="2">
    <source>
        <dbReference type="EMBL" id="EJD33306.1"/>
    </source>
</evidence>
<dbReference type="Pfam" id="PF04818">
    <property type="entry name" value="CID"/>
    <property type="match status" value="1"/>
</dbReference>
<dbReference type="SMART" id="SM00582">
    <property type="entry name" value="RPR"/>
    <property type="match status" value="1"/>
</dbReference>
<dbReference type="Gene3D" id="1.25.40.90">
    <property type="match status" value="1"/>
</dbReference>
<dbReference type="Proteomes" id="UP000006514">
    <property type="component" value="Unassembled WGS sequence"/>
</dbReference>
<dbReference type="OrthoDB" id="2129491at2759"/>
<dbReference type="AlphaFoldDB" id="J0LA73"/>
<accession>J0LA73</accession>
<feature type="non-terminal residue" evidence="2">
    <location>
        <position position="115"/>
    </location>
</feature>
<dbReference type="SUPFAM" id="SSF48464">
    <property type="entry name" value="ENTH/VHS domain"/>
    <property type="match status" value="1"/>
</dbReference>
<organism evidence="2 3">
    <name type="scientific">Auricularia subglabra (strain TFB-10046 / SS5)</name>
    <name type="common">White-rot fungus</name>
    <name type="synonym">Auricularia delicata (strain TFB10046)</name>
    <dbReference type="NCBI Taxonomy" id="717982"/>
    <lineage>
        <taxon>Eukaryota</taxon>
        <taxon>Fungi</taxon>
        <taxon>Dikarya</taxon>
        <taxon>Basidiomycota</taxon>
        <taxon>Agaricomycotina</taxon>
        <taxon>Agaricomycetes</taxon>
        <taxon>Auriculariales</taxon>
        <taxon>Auriculariaceae</taxon>
        <taxon>Auricularia</taxon>
    </lineage>
</organism>
<dbReference type="InterPro" id="IPR047415">
    <property type="entry name" value="Pcf11_CID"/>
</dbReference>
<feature type="domain" description="CID" evidence="1">
    <location>
        <begin position="1"/>
        <end position="115"/>
    </location>
</feature>
<dbReference type="InParanoid" id="J0LA73"/>
<feature type="non-terminal residue" evidence="2">
    <location>
        <position position="1"/>
    </location>
</feature>
<dbReference type="GO" id="GO:0005849">
    <property type="term" value="C:mRNA cleavage factor complex"/>
    <property type="evidence" value="ECO:0007669"/>
    <property type="project" value="TreeGrafter"/>
</dbReference>
<name>J0LA73_AURST</name>
<dbReference type="KEGG" id="adl:AURDEDRAFT_45599"/>
<dbReference type="InterPro" id="IPR045154">
    <property type="entry name" value="PCF11-like"/>
</dbReference>
<keyword evidence="3" id="KW-1185">Reference proteome</keyword>
<dbReference type="PROSITE" id="PS51391">
    <property type="entry name" value="CID"/>
    <property type="match status" value="1"/>
</dbReference>
<dbReference type="InterPro" id="IPR008942">
    <property type="entry name" value="ENTH_VHS"/>
</dbReference>
<dbReference type="CDD" id="cd16982">
    <property type="entry name" value="CID_Pcf11"/>
    <property type="match status" value="1"/>
</dbReference>
<proteinExistence type="predicted"/>
<dbReference type="GO" id="GO:0003729">
    <property type="term" value="F:mRNA binding"/>
    <property type="evidence" value="ECO:0007669"/>
    <property type="project" value="InterPro"/>
</dbReference>
<dbReference type="PANTHER" id="PTHR15921:SF3">
    <property type="entry name" value="PRE-MRNA CLEAVAGE COMPLEX 2 PROTEIN PCF11"/>
    <property type="match status" value="1"/>
</dbReference>
<evidence type="ECO:0000313" key="3">
    <source>
        <dbReference type="Proteomes" id="UP000006514"/>
    </source>
</evidence>
<dbReference type="GO" id="GO:0031124">
    <property type="term" value="P:mRNA 3'-end processing"/>
    <property type="evidence" value="ECO:0007669"/>
    <property type="project" value="InterPro"/>
</dbReference>
<gene>
    <name evidence="2" type="ORF">AURDEDRAFT_45599</name>
</gene>
<reference evidence="3" key="1">
    <citation type="journal article" date="2012" name="Science">
        <title>The Paleozoic origin of enzymatic lignin decomposition reconstructed from 31 fungal genomes.</title>
        <authorList>
            <person name="Floudas D."/>
            <person name="Binder M."/>
            <person name="Riley R."/>
            <person name="Barry K."/>
            <person name="Blanchette R.A."/>
            <person name="Henrissat B."/>
            <person name="Martinez A.T."/>
            <person name="Otillar R."/>
            <person name="Spatafora J.W."/>
            <person name="Yadav J.S."/>
            <person name="Aerts A."/>
            <person name="Benoit I."/>
            <person name="Boyd A."/>
            <person name="Carlson A."/>
            <person name="Copeland A."/>
            <person name="Coutinho P.M."/>
            <person name="de Vries R.P."/>
            <person name="Ferreira P."/>
            <person name="Findley K."/>
            <person name="Foster B."/>
            <person name="Gaskell J."/>
            <person name="Glotzer D."/>
            <person name="Gorecki P."/>
            <person name="Heitman J."/>
            <person name="Hesse C."/>
            <person name="Hori C."/>
            <person name="Igarashi K."/>
            <person name="Jurgens J.A."/>
            <person name="Kallen N."/>
            <person name="Kersten P."/>
            <person name="Kohler A."/>
            <person name="Kuees U."/>
            <person name="Kumar T.K.A."/>
            <person name="Kuo A."/>
            <person name="LaButti K."/>
            <person name="Larrondo L.F."/>
            <person name="Lindquist E."/>
            <person name="Ling A."/>
            <person name="Lombard V."/>
            <person name="Lucas S."/>
            <person name="Lundell T."/>
            <person name="Martin R."/>
            <person name="McLaughlin D.J."/>
            <person name="Morgenstern I."/>
            <person name="Morin E."/>
            <person name="Murat C."/>
            <person name="Nagy L.G."/>
            <person name="Nolan M."/>
            <person name="Ohm R.A."/>
            <person name="Patyshakuliyeva A."/>
            <person name="Rokas A."/>
            <person name="Ruiz-Duenas F.J."/>
            <person name="Sabat G."/>
            <person name="Salamov A."/>
            <person name="Samejima M."/>
            <person name="Schmutz J."/>
            <person name="Slot J.C."/>
            <person name="St John F."/>
            <person name="Stenlid J."/>
            <person name="Sun H."/>
            <person name="Sun S."/>
            <person name="Syed K."/>
            <person name="Tsang A."/>
            <person name="Wiebenga A."/>
            <person name="Young D."/>
            <person name="Pisabarro A."/>
            <person name="Eastwood D.C."/>
            <person name="Martin F."/>
            <person name="Cullen D."/>
            <person name="Grigoriev I.V."/>
            <person name="Hibbett D.S."/>
        </authorList>
    </citation>
    <scope>NUCLEOTIDE SEQUENCE [LARGE SCALE GENOMIC DNA]</scope>
    <source>
        <strain evidence="3">TFB10046</strain>
    </source>
</reference>
<dbReference type="PANTHER" id="PTHR15921">
    <property type="entry name" value="PRE-MRNA CLEAVAGE COMPLEX II"/>
    <property type="match status" value="1"/>
</dbReference>
<sequence length="115" mass="12850">LTVNSRDAIQNLATIAGKHRHEASTVARCVDPGYIRRVHPRHMLPALYVLDSICENIYESYGRLFVPLVEGLFLIAYASSGDLDRDRMRDLLATWRTGAASGAELFGRNAQFSLE</sequence>
<dbReference type="GO" id="GO:0006369">
    <property type="term" value="P:termination of RNA polymerase II transcription"/>
    <property type="evidence" value="ECO:0007669"/>
    <property type="project" value="InterPro"/>
</dbReference>
<protein>
    <recommendedName>
        <fullName evidence="1">CID domain-containing protein</fullName>
    </recommendedName>
</protein>
<dbReference type="GO" id="GO:0005737">
    <property type="term" value="C:cytoplasm"/>
    <property type="evidence" value="ECO:0007669"/>
    <property type="project" value="TreeGrafter"/>
</dbReference>
<dbReference type="GO" id="GO:0000993">
    <property type="term" value="F:RNA polymerase II complex binding"/>
    <property type="evidence" value="ECO:0007669"/>
    <property type="project" value="InterPro"/>
</dbReference>